<dbReference type="GO" id="GO:0006284">
    <property type="term" value="P:base-excision repair"/>
    <property type="evidence" value="ECO:0007669"/>
    <property type="project" value="InterPro"/>
</dbReference>
<organism evidence="7 8">
    <name type="scientific">Caloramator australicus RC3</name>
    <dbReference type="NCBI Taxonomy" id="857293"/>
    <lineage>
        <taxon>Bacteria</taxon>
        <taxon>Bacillati</taxon>
        <taxon>Bacillota</taxon>
        <taxon>Clostridia</taxon>
        <taxon>Eubacteriales</taxon>
        <taxon>Clostridiaceae</taxon>
        <taxon>Caloramator</taxon>
    </lineage>
</organism>
<dbReference type="InterPro" id="IPR011034">
    <property type="entry name" value="Formyl_transferase-like_C_sf"/>
</dbReference>
<dbReference type="PANTHER" id="PTHR10429">
    <property type="entry name" value="DNA-3-METHYLADENINE GLYCOSYLASE"/>
    <property type="match status" value="1"/>
</dbReference>
<dbReference type="eggNOG" id="COG2094">
    <property type="taxonomic scope" value="Bacteria"/>
</dbReference>
<dbReference type="STRING" id="857293.CAAU_0738"/>
<dbReference type="InterPro" id="IPR036995">
    <property type="entry name" value="MPG_sf"/>
</dbReference>
<evidence type="ECO:0000256" key="1">
    <source>
        <dbReference type="ARBA" id="ARBA00009232"/>
    </source>
</evidence>
<dbReference type="HAMAP" id="MF_00527">
    <property type="entry name" value="3MGH"/>
    <property type="match status" value="1"/>
</dbReference>
<dbReference type="Proteomes" id="UP000007652">
    <property type="component" value="Unassembled WGS sequence"/>
</dbReference>
<keyword evidence="6" id="KW-0812">Transmembrane</keyword>
<keyword evidence="7" id="KW-0326">Glycosidase</keyword>
<dbReference type="EMBL" id="CAKP01000035">
    <property type="protein sequence ID" value="CCJ32822.1"/>
    <property type="molecule type" value="Genomic_DNA"/>
</dbReference>
<dbReference type="Gene3D" id="3.10.300.10">
    <property type="entry name" value="Methylpurine-DNA glycosylase (MPG)"/>
    <property type="match status" value="1"/>
</dbReference>
<dbReference type="GO" id="GO:0003677">
    <property type="term" value="F:DNA binding"/>
    <property type="evidence" value="ECO:0007669"/>
    <property type="project" value="InterPro"/>
</dbReference>
<sequence>MKLSVEFYSRDTITVAKDLLGKLLVRNIDGNKLIGKIVEVEAYLGPIDKACHSYNFKRTQRNEVMYGPAGIAYVYFIYGMYYCLNFVTEREGMPCAVLIRALEPIEGLDTMALNRFGKTYSELIKSQRKNLTNGPGKLCRAFNIDKSLNGHSLLSDEIYVLDNPEDFEIVADKRIGIDYAQEAKDYEWRFFIKGNPYISKGKTK</sequence>
<keyword evidence="8" id="KW-1185">Reference proteome</keyword>
<evidence type="ECO:0000256" key="4">
    <source>
        <dbReference type="ARBA" id="ARBA00023204"/>
    </source>
</evidence>
<dbReference type="OrthoDB" id="9794313at2"/>
<dbReference type="FunFam" id="3.10.300.10:FF:000001">
    <property type="entry name" value="Putative 3-methyladenine DNA glycosylase"/>
    <property type="match status" value="1"/>
</dbReference>
<reference evidence="7 8" key="1">
    <citation type="journal article" date="2011" name="J. Bacteriol.">
        <title>Draft genome sequence of Caloramator australicus strain RC3T, a thermoanaerobe from the Great Artesian Basin of Australia.</title>
        <authorList>
            <person name="Ogg C.D."/>
            <person name="Patel B.K.C."/>
        </authorList>
    </citation>
    <scope>NUCLEOTIDE SEQUENCE [LARGE SCALE GENOMIC DNA]</scope>
    <source>
        <strain evidence="7 8">RC3</strain>
    </source>
</reference>
<dbReference type="CDD" id="cd00540">
    <property type="entry name" value="AAG"/>
    <property type="match status" value="1"/>
</dbReference>
<feature type="transmembrane region" description="Helical" evidence="6">
    <location>
        <begin position="64"/>
        <end position="84"/>
    </location>
</feature>
<proteinExistence type="inferred from homology"/>
<evidence type="ECO:0000313" key="8">
    <source>
        <dbReference type="Proteomes" id="UP000007652"/>
    </source>
</evidence>
<dbReference type="NCBIfam" id="TIGR00567">
    <property type="entry name" value="3mg"/>
    <property type="match status" value="1"/>
</dbReference>
<keyword evidence="4 5" id="KW-0234">DNA repair</keyword>
<comment type="caution">
    <text evidence="7">The sequence shown here is derived from an EMBL/GenBank/DDBJ whole genome shotgun (WGS) entry which is preliminary data.</text>
</comment>
<dbReference type="EC" id="3.2.2.-" evidence="5"/>
<evidence type="ECO:0000313" key="7">
    <source>
        <dbReference type="EMBL" id="CCJ32822.1"/>
    </source>
</evidence>
<keyword evidence="3 5" id="KW-0378">Hydrolase</keyword>
<gene>
    <name evidence="7" type="ORF">CAAU_0738</name>
</gene>
<dbReference type="GO" id="GO:0003905">
    <property type="term" value="F:alkylbase DNA N-glycosylase activity"/>
    <property type="evidence" value="ECO:0007669"/>
    <property type="project" value="InterPro"/>
</dbReference>
<dbReference type="PANTHER" id="PTHR10429:SF0">
    <property type="entry name" value="DNA-3-METHYLADENINE GLYCOSYLASE"/>
    <property type="match status" value="1"/>
</dbReference>
<dbReference type="SUPFAM" id="SSF50486">
    <property type="entry name" value="FMT C-terminal domain-like"/>
    <property type="match status" value="1"/>
</dbReference>
<evidence type="ECO:0000256" key="2">
    <source>
        <dbReference type="ARBA" id="ARBA00022763"/>
    </source>
</evidence>
<dbReference type="RefSeq" id="WP_008908098.1">
    <property type="nucleotide sequence ID" value="NZ_CAKP01000035.1"/>
</dbReference>
<keyword evidence="6" id="KW-0472">Membrane</keyword>
<comment type="similarity">
    <text evidence="1 5">Belongs to the DNA glycosylase MPG family.</text>
</comment>
<name>I7LIB8_9CLOT</name>
<protein>
    <recommendedName>
        <fullName evidence="5">Putative 3-methyladenine DNA glycosylase</fullName>
        <ecNumber evidence="5">3.2.2.-</ecNumber>
    </recommendedName>
</protein>
<evidence type="ECO:0000256" key="6">
    <source>
        <dbReference type="SAM" id="Phobius"/>
    </source>
</evidence>
<dbReference type="NCBIfam" id="NF002003">
    <property type="entry name" value="PRK00802.1-3"/>
    <property type="match status" value="1"/>
</dbReference>
<dbReference type="NCBIfam" id="NF002001">
    <property type="entry name" value="PRK00802.1-1"/>
    <property type="match status" value="1"/>
</dbReference>
<keyword evidence="2 5" id="KW-0227">DNA damage</keyword>
<dbReference type="AlphaFoldDB" id="I7LIB8"/>
<evidence type="ECO:0000256" key="5">
    <source>
        <dbReference type="HAMAP-Rule" id="MF_00527"/>
    </source>
</evidence>
<keyword evidence="6" id="KW-1133">Transmembrane helix</keyword>
<accession>I7LIB8</accession>
<dbReference type="InterPro" id="IPR003180">
    <property type="entry name" value="MPG"/>
</dbReference>
<evidence type="ECO:0000256" key="3">
    <source>
        <dbReference type="ARBA" id="ARBA00022801"/>
    </source>
</evidence>
<dbReference type="Pfam" id="PF02245">
    <property type="entry name" value="Pur_DNA_glyco"/>
    <property type="match status" value="1"/>
</dbReference>